<feature type="transmembrane region" description="Helical" evidence="1">
    <location>
        <begin position="376"/>
        <end position="400"/>
    </location>
</feature>
<feature type="transmembrane region" description="Helical" evidence="1">
    <location>
        <begin position="265"/>
        <end position="297"/>
    </location>
</feature>
<sequence length="485" mass="55879">MDRLKEIYDYVLHPKEELYYVEKDIRAFFLPLHIPHIVMFQSKYRTCGSFISKNRYAYNFINWIIFSGLTILYIVTDIIIITLYSFVYVILTDLILIAFDFMIVYAIRGMTLLRHSVVCWIEESKVRNSLNSSDAEEFAVTSVDLKEMFESYCDLADAFLSYKNVFAVPNVPIRINYLHQVFSNLWIQLKINLSIFDIATVTNFLWGLKCLILIWLLGLECDRLYSSLNDVNVECLMVLAHETCSGCREMCKNILRMNRVRFTKVTACSLFFVDATLILSFGNLVSTYLIVFLLALVSVSDVESSSTVCNRRNSMTLLRHSVVCWIEESKVRNSLNSSDAEEFAVTSVDLKEMFEAYCDLADAFLSYKNVFAVPNLSIFDIATVTNFLWGLKCLILIWLLGLECDRLYSSLNEVNVECLMVLAHETCSGRKQLCKNILRINRVRFAKVTVCSLFFVDATLLLSFGNMVSTYLIVLLQFNYLNSDL</sequence>
<feature type="transmembrane region" description="Helical" evidence="1">
    <location>
        <begin position="445"/>
        <end position="478"/>
    </location>
</feature>
<organism evidence="2 3">
    <name type="scientific">Loxostege sticticalis</name>
    <name type="common">Beet webworm moth</name>
    <dbReference type="NCBI Taxonomy" id="481309"/>
    <lineage>
        <taxon>Eukaryota</taxon>
        <taxon>Metazoa</taxon>
        <taxon>Ecdysozoa</taxon>
        <taxon>Arthropoda</taxon>
        <taxon>Hexapoda</taxon>
        <taxon>Insecta</taxon>
        <taxon>Pterygota</taxon>
        <taxon>Neoptera</taxon>
        <taxon>Endopterygota</taxon>
        <taxon>Lepidoptera</taxon>
        <taxon>Glossata</taxon>
        <taxon>Ditrysia</taxon>
        <taxon>Pyraloidea</taxon>
        <taxon>Crambidae</taxon>
        <taxon>Pyraustinae</taxon>
        <taxon>Loxostege</taxon>
    </lineage>
</organism>
<reference evidence="2 3" key="1">
    <citation type="submission" date="2024-06" db="EMBL/GenBank/DDBJ databases">
        <title>A chromosome-level genome assembly of beet webworm, Loxostege sticticalis.</title>
        <authorList>
            <person name="Zhang Y."/>
        </authorList>
    </citation>
    <scope>NUCLEOTIDE SEQUENCE [LARGE SCALE GENOMIC DNA]</scope>
    <source>
        <strain evidence="2">AQ026</strain>
        <tissue evidence="2">Whole body</tissue>
    </source>
</reference>
<comment type="caution">
    <text evidence="2">The sequence shown here is derived from an EMBL/GenBank/DDBJ whole genome shotgun (WGS) entry which is preliminary data.</text>
</comment>
<keyword evidence="3" id="KW-1185">Reference proteome</keyword>
<evidence type="ECO:0000313" key="2">
    <source>
        <dbReference type="EMBL" id="KAL0861748.1"/>
    </source>
</evidence>
<evidence type="ECO:0008006" key="4">
    <source>
        <dbReference type="Google" id="ProtNLM"/>
    </source>
</evidence>
<feature type="transmembrane region" description="Helical" evidence="1">
    <location>
        <begin position="86"/>
        <end position="107"/>
    </location>
</feature>
<proteinExistence type="predicted"/>
<dbReference type="Proteomes" id="UP001549920">
    <property type="component" value="Unassembled WGS sequence"/>
</dbReference>
<gene>
    <name evidence="2" type="ORF">ABMA27_009224</name>
</gene>
<evidence type="ECO:0000256" key="1">
    <source>
        <dbReference type="SAM" id="Phobius"/>
    </source>
</evidence>
<name>A0ABR3HAC4_LOXSC</name>
<accession>A0ABR3HAC4</accession>
<keyword evidence="1" id="KW-0812">Transmembrane</keyword>
<keyword evidence="1" id="KW-1133">Transmembrane helix</keyword>
<protein>
    <recommendedName>
        <fullName evidence="4">Gustatory receptor</fullName>
    </recommendedName>
</protein>
<keyword evidence="1" id="KW-0472">Membrane</keyword>
<evidence type="ECO:0000313" key="3">
    <source>
        <dbReference type="Proteomes" id="UP001549920"/>
    </source>
</evidence>
<dbReference type="EMBL" id="JBEUOH010000023">
    <property type="protein sequence ID" value="KAL0861748.1"/>
    <property type="molecule type" value="Genomic_DNA"/>
</dbReference>
<feature type="transmembrane region" description="Helical" evidence="1">
    <location>
        <begin position="60"/>
        <end position="80"/>
    </location>
</feature>